<evidence type="ECO:0000313" key="1">
    <source>
        <dbReference type="EMBL" id="JAP41552.1"/>
    </source>
</evidence>
<organism evidence="1">
    <name type="scientific">Schistocephalus solidus</name>
    <name type="common">Tapeworm</name>
    <dbReference type="NCBI Taxonomy" id="70667"/>
    <lineage>
        <taxon>Eukaryota</taxon>
        <taxon>Metazoa</taxon>
        <taxon>Spiralia</taxon>
        <taxon>Lophotrochozoa</taxon>
        <taxon>Platyhelminthes</taxon>
        <taxon>Cestoda</taxon>
        <taxon>Eucestoda</taxon>
        <taxon>Diphyllobothriidea</taxon>
        <taxon>Diphyllobothriidae</taxon>
        <taxon>Schistocephalus</taxon>
    </lineage>
</organism>
<feature type="non-terminal residue" evidence="1">
    <location>
        <position position="1"/>
    </location>
</feature>
<reference evidence="1" key="1">
    <citation type="submission" date="2016-01" db="EMBL/GenBank/DDBJ databases">
        <title>Reference transcriptome for the parasite Schistocephalus solidus: insights into the molecular evolution of parasitism.</title>
        <authorList>
            <person name="Hebert F.O."/>
            <person name="Grambauer S."/>
            <person name="Barber I."/>
            <person name="Landry C.R."/>
            <person name="Aubin-Horth N."/>
        </authorList>
    </citation>
    <scope>NUCLEOTIDE SEQUENCE</scope>
</reference>
<dbReference type="AlphaFoldDB" id="A0A0X3P0R9"/>
<dbReference type="SUPFAM" id="SSF52151">
    <property type="entry name" value="FabD/lysophospholipase-like"/>
    <property type="match status" value="1"/>
</dbReference>
<protein>
    <recommendedName>
        <fullName evidence="2">Malonyl-CoA:ACP transacylase (MAT) domain-containing protein</fullName>
    </recommendedName>
</protein>
<evidence type="ECO:0008006" key="2">
    <source>
        <dbReference type="Google" id="ProtNLM"/>
    </source>
</evidence>
<feature type="non-terminal residue" evidence="1">
    <location>
        <position position="121"/>
    </location>
</feature>
<dbReference type="EMBL" id="GEEE01021673">
    <property type="protein sequence ID" value="JAP41552.1"/>
    <property type="molecule type" value="Transcribed_RNA"/>
</dbReference>
<sequence>FTALLEVYCQRGAYAAPFHGWSFGVPHLSRCTENTMHFLPIKTLQIRPVALRIASCTRFFTSPSTVPASTSGNNSASSGRPDTWCQYYDRPVTVPIEKTSVLLFPGQGSQFVGMAKNVIDV</sequence>
<dbReference type="InterPro" id="IPR016035">
    <property type="entry name" value="Acyl_Trfase/lysoPLipase"/>
</dbReference>
<gene>
    <name evidence="1" type="ORF">TR117430</name>
</gene>
<accession>A0A0X3P0R9</accession>
<proteinExistence type="predicted"/>
<name>A0A0X3P0R9_SCHSO</name>